<dbReference type="PRINTS" id="PR01537">
    <property type="entry name" value="INTRLKN1R1F"/>
</dbReference>
<evidence type="ECO:0000256" key="9">
    <source>
        <dbReference type="ARBA" id="ARBA00023170"/>
    </source>
</evidence>
<evidence type="ECO:0000256" key="10">
    <source>
        <dbReference type="ARBA" id="ARBA00023180"/>
    </source>
</evidence>
<keyword evidence="3" id="KW-0433">Leucine-rich repeat</keyword>
<dbReference type="SMART" id="SM00255">
    <property type="entry name" value="TIR"/>
    <property type="match status" value="1"/>
</dbReference>
<name>A0AAE0TK89_9BIVA</name>
<reference evidence="14" key="1">
    <citation type="journal article" date="2021" name="Genome Biol. Evol.">
        <title>A High-Quality Reference Genome for a Parasitic Bivalve with Doubly Uniparental Inheritance (Bivalvia: Unionida).</title>
        <authorList>
            <person name="Smith C.H."/>
        </authorList>
    </citation>
    <scope>NUCLEOTIDE SEQUENCE</scope>
    <source>
        <strain evidence="14">CHS0354</strain>
    </source>
</reference>
<dbReference type="InterPro" id="IPR032675">
    <property type="entry name" value="LRR_dom_sf"/>
</dbReference>
<organism evidence="14 15">
    <name type="scientific">Potamilus streckersoni</name>
    <dbReference type="NCBI Taxonomy" id="2493646"/>
    <lineage>
        <taxon>Eukaryota</taxon>
        <taxon>Metazoa</taxon>
        <taxon>Spiralia</taxon>
        <taxon>Lophotrochozoa</taxon>
        <taxon>Mollusca</taxon>
        <taxon>Bivalvia</taxon>
        <taxon>Autobranchia</taxon>
        <taxon>Heteroconchia</taxon>
        <taxon>Palaeoheterodonta</taxon>
        <taxon>Unionida</taxon>
        <taxon>Unionoidea</taxon>
        <taxon>Unionidae</taxon>
        <taxon>Ambleminae</taxon>
        <taxon>Lampsilini</taxon>
        <taxon>Potamilus</taxon>
    </lineage>
</organism>
<dbReference type="PANTHER" id="PTHR24365">
    <property type="entry name" value="TOLL-LIKE RECEPTOR"/>
    <property type="match status" value="1"/>
</dbReference>
<evidence type="ECO:0000313" key="15">
    <source>
        <dbReference type="Proteomes" id="UP001195483"/>
    </source>
</evidence>
<dbReference type="PRINTS" id="PR00019">
    <property type="entry name" value="LEURICHRPT"/>
</dbReference>
<dbReference type="PROSITE" id="PS51450">
    <property type="entry name" value="LRR"/>
    <property type="match status" value="1"/>
</dbReference>
<dbReference type="InterPro" id="IPR017241">
    <property type="entry name" value="Toll-like_receptor"/>
</dbReference>
<evidence type="ECO:0000256" key="12">
    <source>
        <dbReference type="SAM" id="SignalP"/>
    </source>
</evidence>
<feature type="signal peptide" evidence="12">
    <location>
        <begin position="1"/>
        <end position="34"/>
    </location>
</feature>
<keyword evidence="6" id="KW-0677">Repeat</keyword>
<dbReference type="GO" id="GO:0006955">
    <property type="term" value="P:immune response"/>
    <property type="evidence" value="ECO:0007669"/>
    <property type="project" value="InterPro"/>
</dbReference>
<sequence length="870" mass="99771">MDRTCFLKGCYTWVLHHLFCIVILCLSRADVGLGQDACDLCNCTLDNFDQWHVDCSNRNLNSSIVPTVYPNLTISLNLSFNPISGLLNRQLFQLHTLKILDISYASLCKVENEAFDGLYNLEVLDISHNQLVISNRSVPVRLVRDLRSLKLLKMNYNVKAMTQTDIFYPDEALGRVISLQTLFLDGLANSTLGPGFRNLENLTTLIFSGEKNVGHCRLETISSEMFKNVPYIKALIIRACRVEHIDEQAFSPLSNLSLLDLSGNTKLTIDGAAGSFQGLKNTSIRVLKLNNIYPDFSIGVRIKKEHMEMLRNTSITEMEFSGNKVEIVDGETFEVMPINLTKLNVSRNRFLMGDYLIHASSLKNLTTCDASYQFLSPLNSASFKKRDVSSLQYTTKLTMLKWINLTIQVPENLKVANFSRSKLAFPILNFRVGKNRVEYLDASYSMLYNWTGPVVGFDCLTYLDLSNNHCSELSFQFFDYLPRLVTLLVSNNLLGIAISRDEDGRIFQNLKTLQHLDLSNNRISSMDENIFRGLVSIQILNISHNLLDLFLINIGHMKNLRVLDLSQNMLQVVRYQVRIALENIASSTTEKVYVNISYNQLRCMCSTSQFMTWVRDTKTNVVGMTMCMLANGTKAAFNYRNDIIRYINYMDKDCMSKLGLILGATVGISLAVFIVIVGIVYRYRWKLRYLYYMTMNRSKGYHPIGNSDTDNDFVYDAFISFADEDREFVRDFMLKELEHKRGMHLCVSFRDFIPGREIASNIIESIHNSRKTVMLLTESFLLSKWCVYEFQMAFQESIHSGRDAFIVILYEDIPTERIYRVMDMKVVFQSNSYIEYPRVSSSDGNEQALNMFWDRCTQSITESGYNTTRL</sequence>
<accession>A0AAE0TK89</accession>
<keyword evidence="8 11" id="KW-0472">Membrane</keyword>
<evidence type="ECO:0000256" key="5">
    <source>
        <dbReference type="ARBA" id="ARBA00022729"/>
    </source>
</evidence>
<dbReference type="Gene3D" id="3.80.10.10">
    <property type="entry name" value="Ribonuclease Inhibitor"/>
    <property type="match status" value="3"/>
</dbReference>
<evidence type="ECO:0000256" key="11">
    <source>
        <dbReference type="SAM" id="Phobius"/>
    </source>
</evidence>
<evidence type="ECO:0000256" key="3">
    <source>
        <dbReference type="ARBA" id="ARBA00022614"/>
    </source>
</evidence>
<dbReference type="InterPro" id="IPR001611">
    <property type="entry name" value="Leu-rich_rpt"/>
</dbReference>
<dbReference type="Proteomes" id="UP001195483">
    <property type="component" value="Unassembled WGS sequence"/>
</dbReference>
<dbReference type="PIRSF" id="PIRSF037595">
    <property type="entry name" value="Toll-like_receptor"/>
    <property type="match status" value="1"/>
</dbReference>
<evidence type="ECO:0000256" key="6">
    <source>
        <dbReference type="ARBA" id="ARBA00022737"/>
    </source>
</evidence>
<dbReference type="Gene3D" id="3.40.50.10140">
    <property type="entry name" value="Toll/interleukin-1 receptor homology (TIR) domain"/>
    <property type="match status" value="1"/>
</dbReference>
<dbReference type="InterPro" id="IPR003591">
    <property type="entry name" value="Leu-rich_rpt_typical-subtyp"/>
</dbReference>
<dbReference type="AlphaFoldDB" id="A0AAE0TK89"/>
<comment type="caution">
    <text evidence="14">The sequence shown here is derived from an EMBL/GenBank/DDBJ whole genome shotgun (WGS) entry which is preliminary data.</text>
</comment>
<comment type="similarity">
    <text evidence="2">Belongs to the Toll-like receptor family.</text>
</comment>
<evidence type="ECO:0000256" key="7">
    <source>
        <dbReference type="ARBA" id="ARBA00022989"/>
    </source>
</evidence>
<dbReference type="SUPFAM" id="SSF52200">
    <property type="entry name" value="Toll/Interleukin receptor TIR domain"/>
    <property type="match status" value="1"/>
</dbReference>
<proteinExistence type="inferred from homology"/>
<dbReference type="SUPFAM" id="SSF52058">
    <property type="entry name" value="L domain-like"/>
    <property type="match status" value="2"/>
</dbReference>
<dbReference type="PANTHER" id="PTHR24365:SF541">
    <property type="entry name" value="PROTEIN TOLL-RELATED"/>
    <property type="match status" value="1"/>
</dbReference>
<dbReference type="GO" id="GO:0002224">
    <property type="term" value="P:toll-like receptor signaling pathway"/>
    <property type="evidence" value="ECO:0007669"/>
    <property type="project" value="InterPro"/>
</dbReference>
<evidence type="ECO:0000256" key="4">
    <source>
        <dbReference type="ARBA" id="ARBA00022692"/>
    </source>
</evidence>
<protein>
    <recommendedName>
        <fullName evidence="13">TIR domain-containing protein</fullName>
    </recommendedName>
</protein>
<dbReference type="PROSITE" id="PS50104">
    <property type="entry name" value="TIR"/>
    <property type="match status" value="1"/>
</dbReference>
<keyword evidence="4 11" id="KW-0812">Transmembrane</keyword>
<feature type="transmembrane region" description="Helical" evidence="11">
    <location>
        <begin position="658"/>
        <end position="681"/>
    </location>
</feature>
<evidence type="ECO:0000256" key="1">
    <source>
        <dbReference type="ARBA" id="ARBA00004479"/>
    </source>
</evidence>
<dbReference type="Pfam" id="PF01582">
    <property type="entry name" value="TIR"/>
    <property type="match status" value="1"/>
</dbReference>
<comment type="subcellular location">
    <subcellularLocation>
        <location evidence="1">Membrane</location>
        <topology evidence="1">Single-pass type I membrane protein</topology>
    </subcellularLocation>
</comment>
<dbReference type="Pfam" id="PF13855">
    <property type="entry name" value="LRR_8"/>
    <property type="match status" value="3"/>
</dbReference>
<reference evidence="14" key="3">
    <citation type="submission" date="2023-05" db="EMBL/GenBank/DDBJ databases">
        <authorList>
            <person name="Smith C.H."/>
        </authorList>
    </citation>
    <scope>NUCLEOTIDE SEQUENCE</scope>
    <source>
        <strain evidence="14">CHS0354</strain>
        <tissue evidence="14">Mantle</tissue>
    </source>
</reference>
<dbReference type="EMBL" id="JAEAOA010001325">
    <property type="protein sequence ID" value="KAK3612022.1"/>
    <property type="molecule type" value="Genomic_DNA"/>
</dbReference>
<evidence type="ECO:0000256" key="2">
    <source>
        <dbReference type="ARBA" id="ARBA00009634"/>
    </source>
</evidence>
<dbReference type="GO" id="GO:0004888">
    <property type="term" value="F:transmembrane signaling receptor activity"/>
    <property type="evidence" value="ECO:0007669"/>
    <property type="project" value="InterPro"/>
</dbReference>
<evidence type="ECO:0000256" key="8">
    <source>
        <dbReference type="ARBA" id="ARBA00023136"/>
    </source>
</evidence>
<dbReference type="InterPro" id="IPR035897">
    <property type="entry name" value="Toll_tir_struct_dom_sf"/>
</dbReference>
<evidence type="ECO:0000259" key="13">
    <source>
        <dbReference type="PROSITE" id="PS50104"/>
    </source>
</evidence>
<dbReference type="GO" id="GO:0005886">
    <property type="term" value="C:plasma membrane"/>
    <property type="evidence" value="ECO:0007669"/>
    <property type="project" value="TreeGrafter"/>
</dbReference>
<feature type="chain" id="PRO_5042209381" description="TIR domain-containing protein" evidence="12">
    <location>
        <begin position="35"/>
        <end position="870"/>
    </location>
</feature>
<evidence type="ECO:0000313" key="14">
    <source>
        <dbReference type="EMBL" id="KAK3612022.1"/>
    </source>
</evidence>
<dbReference type="InterPro" id="IPR000157">
    <property type="entry name" value="TIR_dom"/>
</dbReference>
<keyword evidence="9" id="KW-0675">Receptor</keyword>
<dbReference type="SMART" id="SM00369">
    <property type="entry name" value="LRR_TYP"/>
    <property type="match status" value="7"/>
</dbReference>
<keyword evidence="10" id="KW-0325">Glycoprotein</keyword>
<dbReference type="SMART" id="SM00365">
    <property type="entry name" value="LRR_SD22"/>
    <property type="match status" value="3"/>
</dbReference>
<keyword evidence="7 11" id="KW-1133">Transmembrane helix</keyword>
<feature type="domain" description="TIR" evidence="13">
    <location>
        <begin position="713"/>
        <end position="860"/>
    </location>
</feature>
<keyword evidence="15" id="KW-1185">Reference proteome</keyword>
<reference evidence="14" key="2">
    <citation type="journal article" date="2021" name="Genome Biol. Evol.">
        <title>Developing a high-quality reference genome for a parasitic bivalve with doubly uniparental inheritance (Bivalvia: Unionida).</title>
        <authorList>
            <person name="Smith C.H."/>
        </authorList>
    </citation>
    <scope>NUCLEOTIDE SEQUENCE</scope>
    <source>
        <strain evidence="14">CHS0354</strain>
        <tissue evidence="14">Mantle</tissue>
    </source>
</reference>
<keyword evidence="5 12" id="KW-0732">Signal</keyword>
<gene>
    <name evidence="14" type="ORF">CHS0354_021697</name>
</gene>